<dbReference type="Gene3D" id="3.80.10.10">
    <property type="entry name" value="Ribonuclease Inhibitor"/>
    <property type="match status" value="1"/>
</dbReference>
<feature type="compositionally biased region" description="Polar residues" evidence="1">
    <location>
        <begin position="1129"/>
        <end position="1139"/>
    </location>
</feature>
<dbReference type="PANTHER" id="PTHR46723">
    <property type="entry name" value="LEUCINE-RICH REPEAT AND IQ DOMAIN-CONTAINING PROTEIN 3"/>
    <property type="match status" value="1"/>
</dbReference>
<dbReference type="PANTHER" id="PTHR46723:SF1">
    <property type="entry name" value="LEUCINE-RICH REPEAT AND IQ DOMAIN-CONTAINING PROTEIN 3"/>
    <property type="match status" value="1"/>
</dbReference>
<dbReference type="InterPro" id="IPR032675">
    <property type="entry name" value="LRR_dom_sf"/>
</dbReference>
<evidence type="ECO:0000313" key="2">
    <source>
        <dbReference type="EMBL" id="ETV85487.1"/>
    </source>
</evidence>
<feature type="compositionally biased region" description="Basic and acidic residues" evidence="1">
    <location>
        <begin position="28"/>
        <end position="38"/>
    </location>
</feature>
<dbReference type="SMART" id="SM00015">
    <property type="entry name" value="IQ"/>
    <property type="match status" value="3"/>
</dbReference>
<dbReference type="PROSITE" id="PS50096">
    <property type="entry name" value="IQ"/>
    <property type="match status" value="2"/>
</dbReference>
<accession>W4H0Q0</accession>
<evidence type="ECO:0000256" key="1">
    <source>
        <dbReference type="SAM" id="MobiDB-lite"/>
    </source>
</evidence>
<name>W4H0Q0_APHAT</name>
<organism evidence="2">
    <name type="scientific">Aphanomyces astaci</name>
    <name type="common">Crayfish plague agent</name>
    <dbReference type="NCBI Taxonomy" id="112090"/>
    <lineage>
        <taxon>Eukaryota</taxon>
        <taxon>Sar</taxon>
        <taxon>Stramenopiles</taxon>
        <taxon>Oomycota</taxon>
        <taxon>Saprolegniomycetes</taxon>
        <taxon>Saprolegniales</taxon>
        <taxon>Verrucalvaceae</taxon>
        <taxon>Aphanomyces</taxon>
    </lineage>
</organism>
<dbReference type="VEuPathDB" id="FungiDB:H257_03217"/>
<protein>
    <submittedName>
        <fullName evidence="2">Uncharacterized protein</fullName>
    </submittedName>
</protein>
<gene>
    <name evidence="2" type="ORF">H257_03217</name>
</gene>
<dbReference type="OrthoDB" id="676979at2759"/>
<dbReference type="STRING" id="112090.W4H0Q0"/>
<dbReference type="GeneID" id="20805213"/>
<dbReference type="Gene3D" id="1.20.5.190">
    <property type="match status" value="2"/>
</dbReference>
<dbReference type="InterPro" id="IPR052859">
    <property type="entry name" value="LRR-IQ_domain_protein"/>
</dbReference>
<dbReference type="CDD" id="cd23767">
    <property type="entry name" value="IQCD"/>
    <property type="match status" value="1"/>
</dbReference>
<sequence>MNMDDNPTWGSSDLACHPPITPSVEGNGDDRQEFHYGGDGERHLSHNGSAFGGTMPRVPSFARIGTMSRAPSMTRVPSMNRVGSSSRLTRGVSSSQLVALRRRATTSTLTVVLQITNQELQNLDGFATMGMHRTVVSSFSNLCAIYVQRNKIDSLDAIAACSKSLLVLNVAFNALESLPSSEFWAHFTHLSVLDVSHNHLAKWKHVHGVQACASLVLFRIHGNPISAQPSCRAVLVNQMPFLLAVDDHVITDEEKIENAQFGPRFQAKHDRMFVHMWSPWLHGPPMVSTNEAVAPALARTLVSLKRLVESNSPVIIAQRVWRGYCSRKWKMRPLHIMRHAVHTIQRVVRGSWLRRHLWTQLRQVLVPLHKERLLLPTWEMQRYRAAPRILAVWTARRDHFRAKKAMNHIKTWLRSVVTTSSQLRQAMVSSSDQLRIYCDTESVQAVLDAAAKCMALDARLMGIDASHLASRVVPTDIAIFRPSTFNVVCREHRHSWRRTIPTTIKCDGVFRRLRRATHDRMHMLHAECNVVADDVRRLLSTTTDVSPAASPLARRHLTYQVAESQERHAWLSTNRSKYQQKVKQSHHRRTPCLFERPVAIQPRGNSYIRPIHSFSPCDIIFSLWSSHVVQVVPKAITTTPTHQMLMLFVPTSVAMHRRMLLLLKRTTHHAHALRIYSPLAIAHLCAATTLQATWRSYQVRRNCQFIKLFLQRRAILCLQRWWRCLSTLAWRADMYEACVRVVAAIDSSVVYMEERVFMTLKHPSLVQRALDAMPRLPSHGWKFKFSNRELTVPITLDESLSRLPEDEKQTYLNTFYVENGLERVGFPVWMPSTPPHEIVGREEKQVSKQQVGLIITQHCIESVVTDAVEPPTALDDTERCSAIDFGAFTACRNILQDNETLVKWSLNDVGDMNWYSAFGITLVKLEFDSVAEARHRAAMLLVKTFDARHKTYARLYTVGMLRYLWLNKPATSRHGYVFSRDWIRLGLDMPSRWGCHHDAYSHQGGGCDSAHMRHRPSTVPGATEAFSASEVTASQSHRSHLLSSHMERENDVAAAGSPTAAMLVHHVTVAKDLDPSYQLHVLKQQQADTVRLESEALEITRHHDKSVALKAKQRHVATQHFRPRPPPNATSTCPTHSSWTSTAASRKSKFQDKQLAVDSAIRADEAGEARAAAILYRMRLTQRANQATAVERQMVARESSAAIAAHKIQIDAQLQRAAYEQAQLLLVKQQRKAVEVALARRKKAQRQFARHFGQQTVGLMRCHARDRAQDRAVAALDLPVEHVQFAKVAEKKVDESIRAKRTERLVANQRHRVMQSMEIQAALEFQETQERHRLDDIQARVAQERKLKQLLQTEDF</sequence>
<dbReference type="SUPFAM" id="SSF52058">
    <property type="entry name" value="L domain-like"/>
    <property type="match status" value="1"/>
</dbReference>
<feature type="region of interest" description="Disordered" evidence="1">
    <location>
        <begin position="1116"/>
        <end position="1139"/>
    </location>
</feature>
<dbReference type="InterPro" id="IPR000048">
    <property type="entry name" value="IQ_motif_EF-hand-BS"/>
</dbReference>
<dbReference type="EMBL" id="KI913118">
    <property type="protein sequence ID" value="ETV85487.1"/>
    <property type="molecule type" value="Genomic_DNA"/>
</dbReference>
<reference evidence="2" key="1">
    <citation type="submission" date="2013-12" db="EMBL/GenBank/DDBJ databases">
        <title>The Genome Sequence of Aphanomyces astaci APO3.</title>
        <authorList>
            <consortium name="The Broad Institute Genomics Platform"/>
            <person name="Russ C."/>
            <person name="Tyler B."/>
            <person name="van West P."/>
            <person name="Dieguez-Uribeondo J."/>
            <person name="Young S.K."/>
            <person name="Zeng Q."/>
            <person name="Gargeya S."/>
            <person name="Fitzgerald M."/>
            <person name="Abouelleil A."/>
            <person name="Alvarado L."/>
            <person name="Chapman S.B."/>
            <person name="Gainer-Dewar J."/>
            <person name="Goldberg J."/>
            <person name="Griggs A."/>
            <person name="Gujja S."/>
            <person name="Hansen M."/>
            <person name="Howarth C."/>
            <person name="Imamovic A."/>
            <person name="Ireland A."/>
            <person name="Larimer J."/>
            <person name="McCowan C."/>
            <person name="Murphy C."/>
            <person name="Pearson M."/>
            <person name="Poon T.W."/>
            <person name="Priest M."/>
            <person name="Roberts A."/>
            <person name="Saif S."/>
            <person name="Shea T."/>
            <person name="Sykes S."/>
            <person name="Wortman J."/>
            <person name="Nusbaum C."/>
            <person name="Birren B."/>
        </authorList>
    </citation>
    <scope>NUCLEOTIDE SEQUENCE [LARGE SCALE GENOMIC DNA]</scope>
    <source>
        <strain evidence="2">APO3</strain>
    </source>
</reference>
<dbReference type="RefSeq" id="XP_009825505.1">
    <property type="nucleotide sequence ID" value="XM_009827203.1"/>
</dbReference>
<proteinExistence type="predicted"/>
<feature type="region of interest" description="Disordered" evidence="1">
    <location>
        <begin position="1"/>
        <end position="38"/>
    </location>
</feature>